<reference evidence="4" key="2">
    <citation type="submission" date="2015-01" db="EMBL/GenBank/DDBJ databases">
        <title>Evolutionary Origins and Diversification of the Mycorrhizal Mutualists.</title>
        <authorList>
            <consortium name="DOE Joint Genome Institute"/>
            <consortium name="Mycorrhizal Genomics Consortium"/>
            <person name="Kohler A."/>
            <person name="Kuo A."/>
            <person name="Nagy L.G."/>
            <person name="Floudas D."/>
            <person name="Copeland A."/>
            <person name="Barry K.W."/>
            <person name="Cichocki N."/>
            <person name="Veneault-Fourrey C."/>
            <person name="LaButti K."/>
            <person name="Lindquist E.A."/>
            <person name="Lipzen A."/>
            <person name="Lundell T."/>
            <person name="Morin E."/>
            <person name="Murat C."/>
            <person name="Riley R."/>
            <person name="Ohm R."/>
            <person name="Sun H."/>
            <person name="Tunlid A."/>
            <person name="Henrissat B."/>
            <person name="Grigoriev I.V."/>
            <person name="Hibbett D.S."/>
            <person name="Martin F."/>
        </authorList>
    </citation>
    <scope>NUCLEOTIDE SEQUENCE [LARGE SCALE GENOMIC DNA]</scope>
    <source>
        <strain evidence="4">Ve08.2h10</strain>
    </source>
</reference>
<dbReference type="InterPro" id="IPR029052">
    <property type="entry name" value="Metallo-depent_PP-like"/>
</dbReference>
<dbReference type="SUPFAM" id="SSF56300">
    <property type="entry name" value="Metallo-dependent phosphatases"/>
    <property type="match status" value="1"/>
</dbReference>
<dbReference type="AlphaFoldDB" id="A0A0D0E020"/>
<dbReference type="PANTHER" id="PTHR12905:SF0">
    <property type="entry name" value="CALCINEURIN-LIKE PHOSPHOESTERASE DOMAIN-CONTAINING PROTEIN"/>
    <property type="match status" value="1"/>
</dbReference>
<dbReference type="InterPro" id="IPR051693">
    <property type="entry name" value="UPF0046_metallophosphoest"/>
</dbReference>
<dbReference type="HOGENOM" id="CLU_041441_4_0_1"/>
<dbReference type="PANTHER" id="PTHR12905">
    <property type="entry name" value="METALLOPHOSPHOESTERASE"/>
    <property type="match status" value="1"/>
</dbReference>
<reference evidence="3 4" key="1">
    <citation type="submission" date="2014-04" db="EMBL/GenBank/DDBJ databases">
        <authorList>
            <consortium name="DOE Joint Genome Institute"/>
            <person name="Kuo A."/>
            <person name="Kohler A."/>
            <person name="Jargeat P."/>
            <person name="Nagy L.G."/>
            <person name="Floudas D."/>
            <person name="Copeland A."/>
            <person name="Barry K.W."/>
            <person name="Cichocki N."/>
            <person name="Veneault-Fourrey C."/>
            <person name="LaButti K."/>
            <person name="Lindquist E.A."/>
            <person name="Lipzen A."/>
            <person name="Lundell T."/>
            <person name="Morin E."/>
            <person name="Murat C."/>
            <person name="Sun H."/>
            <person name="Tunlid A."/>
            <person name="Henrissat B."/>
            <person name="Grigoriev I.V."/>
            <person name="Hibbett D.S."/>
            <person name="Martin F."/>
            <person name="Nordberg H.P."/>
            <person name="Cantor M.N."/>
            <person name="Hua S.X."/>
        </authorList>
    </citation>
    <scope>NUCLEOTIDE SEQUENCE [LARGE SCALE GENOMIC DNA]</scope>
    <source>
        <strain evidence="3 4">Ve08.2h10</strain>
    </source>
</reference>
<accession>A0A0D0E020</accession>
<keyword evidence="4" id="KW-1185">Reference proteome</keyword>
<dbReference type="Pfam" id="PF00149">
    <property type="entry name" value="Metallophos"/>
    <property type="match status" value="1"/>
</dbReference>
<feature type="domain" description="Calcineurin-like phosphoesterase" evidence="2">
    <location>
        <begin position="44"/>
        <end position="241"/>
    </location>
</feature>
<dbReference type="STRING" id="930991.A0A0D0E020"/>
<protein>
    <recommendedName>
        <fullName evidence="2">Calcineurin-like phosphoesterase domain-containing protein</fullName>
    </recommendedName>
</protein>
<dbReference type="GO" id="GO:0016787">
    <property type="term" value="F:hydrolase activity"/>
    <property type="evidence" value="ECO:0007669"/>
    <property type="project" value="InterPro"/>
</dbReference>
<dbReference type="CDD" id="cd07379">
    <property type="entry name" value="MPP_239FB"/>
    <property type="match status" value="1"/>
</dbReference>
<organism evidence="3 4">
    <name type="scientific">Paxillus rubicundulus Ve08.2h10</name>
    <dbReference type="NCBI Taxonomy" id="930991"/>
    <lineage>
        <taxon>Eukaryota</taxon>
        <taxon>Fungi</taxon>
        <taxon>Dikarya</taxon>
        <taxon>Basidiomycota</taxon>
        <taxon>Agaricomycotina</taxon>
        <taxon>Agaricomycetes</taxon>
        <taxon>Agaricomycetidae</taxon>
        <taxon>Boletales</taxon>
        <taxon>Paxilineae</taxon>
        <taxon>Paxillaceae</taxon>
        <taxon>Paxillus</taxon>
    </lineage>
</organism>
<evidence type="ECO:0000313" key="3">
    <source>
        <dbReference type="EMBL" id="KIK96456.1"/>
    </source>
</evidence>
<dbReference type="InterPro" id="IPR004843">
    <property type="entry name" value="Calcineurin-like_PHP"/>
</dbReference>
<sequence>MAQPQTESHPTEPVHPRARNGIVYADYDPSNPPPHPGPGYTRFVCLSDTHSATFEVPDGDVLLHSGDLSKHGSFNELEVTMKWLKGLPHPVKIIIAGNHDLPLDNDRGWYDSNWHSFAQWLKTNKQDPAKIRNLVSGTPGIVYLQDQQHTFRVRDGEREWSVYGSPWQPWFFNWAFNYTEDQAQDIASKIPEVDILLTHGPPRSILDRAIGDRHVGCPALLSHLSAMQNPPLLHCFGHIHEARGALVHVWNSPSSTAEETAGEPLTEEMSGGEAGTSARDVKETIMVNAANMPLKRSERCGGPGHQPVIVDILDSAQR</sequence>
<dbReference type="InParanoid" id="A0A0D0E020"/>
<evidence type="ECO:0000259" key="2">
    <source>
        <dbReference type="Pfam" id="PF00149"/>
    </source>
</evidence>
<evidence type="ECO:0000256" key="1">
    <source>
        <dbReference type="SAM" id="MobiDB-lite"/>
    </source>
</evidence>
<dbReference type="Proteomes" id="UP000054538">
    <property type="component" value="Unassembled WGS sequence"/>
</dbReference>
<dbReference type="Gene3D" id="3.60.21.10">
    <property type="match status" value="1"/>
</dbReference>
<proteinExistence type="predicted"/>
<gene>
    <name evidence="3" type="ORF">PAXRUDRAFT_138433</name>
</gene>
<evidence type="ECO:0000313" key="4">
    <source>
        <dbReference type="Proteomes" id="UP000054538"/>
    </source>
</evidence>
<feature type="region of interest" description="Disordered" evidence="1">
    <location>
        <begin position="253"/>
        <end position="277"/>
    </location>
</feature>
<name>A0A0D0E020_9AGAM</name>
<dbReference type="OrthoDB" id="630188at2759"/>
<dbReference type="EMBL" id="KN824985">
    <property type="protein sequence ID" value="KIK96456.1"/>
    <property type="molecule type" value="Genomic_DNA"/>
</dbReference>